<dbReference type="RefSeq" id="WP_090776600.1">
    <property type="nucleotide sequence ID" value="NZ_FMYM01000013.1"/>
</dbReference>
<organism evidence="10 11">
    <name type="scientific">Shouchella lonarensis</name>
    <dbReference type="NCBI Taxonomy" id="1464122"/>
    <lineage>
        <taxon>Bacteria</taxon>
        <taxon>Bacillati</taxon>
        <taxon>Bacillota</taxon>
        <taxon>Bacilli</taxon>
        <taxon>Bacillales</taxon>
        <taxon>Bacillaceae</taxon>
        <taxon>Shouchella</taxon>
    </lineage>
</organism>
<dbReference type="HAMAP" id="MF_00140_B">
    <property type="entry name" value="Trp_tRNA_synth_B"/>
    <property type="match status" value="1"/>
</dbReference>
<sequence>MSTIFSGVQPSGEMTIGNYIGAMRRFVTYQDTHNCLFCVVNQHAITVPQKPDELKQSARKLAALYMAIGIDPKKATIFIQSEVRAHAALAWIMTCLSSMGELERMTQYKDKSQQHGKNETIPAGLFVYPPLMAADILLYQTTHVPVGDDQKQHLELTRDLAARFNARYGETFSIPEPLIAKSGARIMSLQTPTKKMSKSDPNNAATIFLLEDLAKTKKKIMRAQTDSDGIVRFDIENKPGISNLMTLRAALTNETMDTMTAAYDGKGYGDFKKDLAEIITETLAPLQEEHKKLMDDPIVDTVLNEGAEKAHALAEQTLKKVEGKMGLSR</sequence>
<dbReference type="Pfam" id="PF00579">
    <property type="entry name" value="tRNA-synt_1b"/>
    <property type="match status" value="1"/>
</dbReference>
<dbReference type="STRING" id="1464122.SAMN05421737_11344"/>
<feature type="binding site" evidence="8">
    <location>
        <position position="135"/>
    </location>
    <ligand>
        <name>L-tryptophan</name>
        <dbReference type="ChEBI" id="CHEBI:57912"/>
    </ligand>
</feature>
<evidence type="ECO:0000256" key="5">
    <source>
        <dbReference type="ARBA" id="ARBA00022917"/>
    </source>
</evidence>
<dbReference type="InterPro" id="IPR014729">
    <property type="entry name" value="Rossmann-like_a/b/a_fold"/>
</dbReference>
<evidence type="ECO:0000256" key="2">
    <source>
        <dbReference type="ARBA" id="ARBA00022598"/>
    </source>
</evidence>
<comment type="catalytic activity">
    <reaction evidence="7 8">
        <text>tRNA(Trp) + L-tryptophan + ATP = L-tryptophyl-tRNA(Trp) + AMP + diphosphate + H(+)</text>
        <dbReference type="Rhea" id="RHEA:24080"/>
        <dbReference type="Rhea" id="RHEA-COMP:9671"/>
        <dbReference type="Rhea" id="RHEA-COMP:9705"/>
        <dbReference type="ChEBI" id="CHEBI:15378"/>
        <dbReference type="ChEBI" id="CHEBI:30616"/>
        <dbReference type="ChEBI" id="CHEBI:33019"/>
        <dbReference type="ChEBI" id="CHEBI:57912"/>
        <dbReference type="ChEBI" id="CHEBI:78442"/>
        <dbReference type="ChEBI" id="CHEBI:78535"/>
        <dbReference type="ChEBI" id="CHEBI:456215"/>
        <dbReference type="EC" id="6.1.1.2"/>
    </reaction>
</comment>
<dbReference type="NCBIfam" id="TIGR00233">
    <property type="entry name" value="trpS"/>
    <property type="match status" value="1"/>
</dbReference>
<dbReference type="Proteomes" id="UP000242662">
    <property type="component" value="Unassembled WGS sequence"/>
</dbReference>
<feature type="binding site" evidence="8">
    <location>
        <begin position="147"/>
        <end position="149"/>
    </location>
    <ligand>
        <name>ATP</name>
        <dbReference type="ChEBI" id="CHEBI:30616"/>
    </ligand>
</feature>
<dbReference type="CDD" id="cd00806">
    <property type="entry name" value="TrpRS_core"/>
    <property type="match status" value="1"/>
</dbReference>
<dbReference type="AlphaFoldDB" id="A0A1G6NRZ8"/>
<dbReference type="SUPFAM" id="SSF52374">
    <property type="entry name" value="Nucleotidylyl transferase"/>
    <property type="match status" value="1"/>
</dbReference>
<feature type="short sequence motif" description="'KMSKS' region" evidence="8">
    <location>
        <begin position="195"/>
        <end position="199"/>
    </location>
</feature>
<gene>
    <name evidence="8" type="primary">trpS</name>
    <name evidence="10" type="ORF">SAMN05421737_11344</name>
</gene>
<evidence type="ECO:0000313" key="11">
    <source>
        <dbReference type="Proteomes" id="UP000242662"/>
    </source>
</evidence>
<dbReference type="InterPro" id="IPR024109">
    <property type="entry name" value="Trp-tRNA-ligase_bac-type"/>
</dbReference>
<dbReference type="PROSITE" id="PS00178">
    <property type="entry name" value="AA_TRNA_LIGASE_I"/>
    <property type="match status" value="1"/>
</dbReference>
<comment type="similarity">
    <text evidence="1 8 9">Belongs to the class-I aminoacyl-tRNA synthetase family.</text>
</comment>
<dbReference type="Gene3D" id="1.10.240.10">
    <property type="entry name" value="Tyrosyl-Transfer RNA Synthetase"/>
    <property type="match status" value="1"/>
</dbReference>
<comment type="subunit">
    <text evidence="8">Homodimer.</text>
</comment>
<dbReference type="GO" id="GO:0004830">
    <property type="term" value="F:tryptophan-tRNA ligase activity"/>
    <property type="evidence" value="ECO:0007669"/>
    <property type="project" value="UniProtKB-UniRule"/>
</dbReference>
<comment type="function">
    <text evidence="8">Catalyzes the attachment of tryptophan to tRNA(Trp).</text>
</comment>
<dbReference type="Gene3D" id="3.40.50.620">
    <property type="entry name" value="HUPs"/>
    <property type="match status" value="1"/>
</dbReference>
<feature type="binding site" evidence="8">
    <location>
        <begin position="9"/>
        <end position="11"/>
    </location>
    <ligand>
        <name>ATP</name>
        <dbReference type="ChEBI" id="CHEBI:30616"/>
    </ligand>
</feature>
<feature type="binding site" evidence="8">
    <location>
        <begin position="195"/>
        <end position="199"/>
    </location>
    <ligand>
        <name>ATP</name>
        <dbReference type="ChEBI" id="CHEBI:30616"/>
    </ligand>
</feature>
<dbReference type="EMBL" id="FMYM01000013">
    <property type="protein sequence ID" value="SDC70411.1"/>
    <property type="molecule type" value="Genomic_DNA"/>
</dbReference>
<keyword evidence="5 8" id="KW-0648">Protein biosynthesis</keyword>
<proteinExistence type="inferred from homology"/>
<evidence type="ECO:0000256" key="6">
    <source>
        <dbReference type="ARBA" id="ARBA00023146"/>
    </source>
</evidence>
<accession>A0A1G6NRZ8</accession>
<dbReference type="GO" id="GO:0006436">
    <property type="term" value="P:tryptophanyl-tRNA aminoacylation"/>
    <property type="evidence" value="ECO:0007669"/>
    <property type="project" value="UniProtKB-UniRule"/>
</dbReference>
<dbReference type="InterPro" id="IPR002306">
    <property type="entry name" value="Trp-tRNA-ligase"/>
</dbReference>
<dbReference type="PANTHER" id="PTHR43766:SF1">
    <property type="entry name" value="TRYPTOPHAN--TRNA LIGASE, MITOCHONDRIAL"/>
    <property type="match status" value="1"/>
</dbReference>
<feature type="binding site" evidence="8">
    <location>
        <position position="186"/>
    </location>
    <ligand>
        <name>ATP</name>
        <dbReference type="ChEBI" id="CHEBI:30616"/>
    </ligand>
</feature>
<name>A0A1G6NRZ8_9BACI</name>
<comment type="caution">
    <text evidence="8">Lacks conserved residue(s) required for the propagation of feature annotation.</text>
</comment>
<dbReference type="GO" id="GO:0005829">
    <property type="term" value="C:cytosol"/>
    <property type="evidence" value="ECO:0007669"/>
    <property type="project" value="TreeGrafter"/>
</dbReference>
<evidence type="ECO:0000256" key="9">
    <source>
        <dbReference type="RuleBase" id="RU363036"/>
    </source>
</evidence>
<protein>
    <recommendedName>
        <fullName evidence="8">Tryptophan--tRNA ligase</fullName>
        <ecNumber evidence="8">6.1.1.2</ecNumber>
    </recommendedName>
    <alternativeName>
        <fullName evidence="8">Tryptophanyl-tRNA synthetase</fullName>
        <shortName evidence="8">TrpRS</shortName>
    </alternativeName>
</protein>
<evidence type="ECO:0000256" key="3">
    <source>
        <dbReference type="ARBA" id="ARBA00022741"/>
    </source>
</evidence>
<keyword evidence="4 8" id="KW-0067">ATP-binding</keyword>
<dbReference type="OrthoDB" id="9801042at2"/>
<evidence type="ECO:0000256" key="4">
    <source>
        <dbReference type="ARBA" id="ARBA00022840"/>
    </source>
</evidence>
<keyword evidence="3 8" id="KW-0547">Nucleotide-binding</keyword>
<evidence type="ECO:0000256" key="8">
    <source>
        <dbReference type="HAMAP-Rule" id="MF_00140"/>
    </source>
</evidence>
<dbReference type="EC" id="6.1.1.2" evidence="8"/>
<evidence type="ECO:0000313" key="10">
    <source>
        <dbReference type="EMBL" id="SDC70411.1"/>
    </source>
</evidence>
<dbReference type="PRINTS" id="PR01039">
    <property type="entry name" value="TRNASYNTHTRP"/>
</dbReference>
<dbReference type="InterPro" id="IPR002305">
    <property type="entry name" value="aa-tRNA-synth_Ic"/>
</dbReference>
<dbReference type="PANTHER" id="PTHR43766">
    <property type="entry name" value="TRYPTOPHAN--TRNA LIGASE, MITOCHONDRIAL"/>
    <property type="match status" value="1"/>
</dbReference>
<evidence type="ECO:0000256" key="7">
    <source>
        <dbReference type="ARBA" id="ARBA00049929"/>
    </source>
</evidence>
<dbReference type="InterPro" id="IPR050203">
    <property type="entry name" value="Trp-tRNA_synthetase"/>
</dbReference>
<evidence type="ECO:0000256" key="1">
    <source>
        <dbReference type="ARBA" id="ARBA00005594"/>
    </source>
</evidence>
<feature type="binding site" evidence="8">
    <location>
        <begin position="17"/>
        <end position="18"/>
    </location>
    <ligand>
        <name>ATP</name>
        <dbReference type="ChEBI" id="CHEBI:30616"/>
    </ligand>
</feature>
<keyword evidence="6 8" id="KW-0030">Aminoacyl-tRNA synthetase</keyword>
<dbReference type="GO" id="GO:0005524">
    <property type="term" value="F:ATP binding"/>
    <property type="evidence" value="ECO:0007669"/>
    <property type="project" value="UniProtKB-UniRule"/>
</dbReference>
<dbReference type="FunFam" id="1.10.240.10:FF:000002">
    <property type="entry name" value="Tryptophan--tRNA ligase"/>
    <property type="match status" value="1"/>
</dbReference>
<keyword evidence="2 8" id="KW-0436">Ligase</keyword>
<reference evidence="11" key="1">
    <citation type="submission" date="2016-09" db="EMBL/GenBank/DDBJ databases">
        <authorList>
            <person name="Varghese N."/>
            <person name="Submissions S."/>
        </authorList>
    </citation>
    <scope>NUCLEOTIDE SEQUENCE [LARGE SCALE GENOMIC DNA]</scope>
    <source>
        <strain evidence="11">25nlg</strain>
    </source>
</reference>
<keyword evidence="11" id="KW-1185">Reference proteome</keyword>
<dbReference type="InterPro" id="IPR001412">
    <property type="entry name" value="aa-tRNA-synth_I_CS"/>
</dbReference>
<comment type="subcellular location">
    <subcellularLocation>
        <location evidence="8">Cytoplasm</location>
    </subcellularLocation>
</comment>
<keyword evidence="8" id="KW-0963">Cytoplasm</keyword>